<name>A0ABW4R0T9_9BACT</name>
<keyword evidence="2" id="KW-1185">Reference proteome</keyword>
<sequence length="217" mass="24539">MPVIIEGKHQFEFPDADGWYAFKYDEIDAAKSGFYRERIETIKWKGEDDKLDEDGKLRECGKPDEGLKGVDIVAGIRPVMDDLTLLEVKDFREDEPGLRAKVRTGEIPTEILLKAIHTWGALCLGARHGDGLLLPDLRAAILRPPAQLRVVLFLAQTPIRQSPNERDTRQKEDARRKQRLGILTKMQNHLKPLGIKSHLADMGDLPARCGWTVTELP</sequence>
<gene>
    <name evidence="1" type="ORF">ACFSDX_23350</name>
</gene>
<organism evidence="1 2">
    <name type="scientific">Hymenobacter bucti</name>
    <dbReference type="NCBI Taxonomy" id="1844114"/>
    <lineage>
        <taxon>Bacteria</taxon>
        <taxon>Pseudomonadati</taxon>
        <taxon>Bacteroidota</taxon>
        <taxon>Cytophagia</taxon>
        <taxon>Cytophagales</taxon>
        <taxon>Hymenobacteraceae</taxon>
        <taxon>Hymenobacter</taxon>
    </lineage>
</organism>
<reference evidence="2" key="1">
    <citation type="journal article" date="2019" name="Int. J. Syst. Evol. Microbiol.">
        <title>The Global Catalogue of Microorganisms (GCM) 10K type strain sequencing project: providing services to taxonomists for standard genome sequencing and annotation.</title>
        <authorList>
            <consortium name="The Broad Institute Genomics Platform"/>
            <consortium name="The Broad Institute Genome Sequencing Center for Infectious Disease"/>
            <person name="Wu L."/>
            <person name="Ma J."/>
        </authorList>
    </citation>
    <scope>NUCLEOTIDE SEQUENCE [LARGE SCALE GENOMIC DNA]</scope>
    <source>
        <strain evidence="2">CGMCC 1.15795</strain>
    </source>
</reference>
<dbReference type="RefSeq" id="WP_382318014.1">
    <property type="nucleotide sequence ID" value="NZ_JBHUFD010000018.1"/>
</dbReference>
<comment type="caution">
    <text evidence="1">The sequence shown here is derived from an EMBL/GenBank/DDBJ whole genome shotgun (WGS) entry which is preliminary data.</text>
</comment>
<protein>
    <submittedName>
        <fullName evidence="1">Uncharacterized protein</fullName>
    </submittedName>
</protein>
<dbReference type="EMBL" id="JBHUFD010000018">
    <property type="protein sequence ID" value="MFD1875389.1"/>
    <property type="molecule type" value="Genomic_DNA"/>
</dbReference>
<evidence type="ECO:0000313" key="2">
    <source>
        <dbReference type="Proteomes" id="UP001597197"/>
    </source>
</evidence>
<evidence type="ECO:0000313" key="1">
    <source>
        <dbReference type="EMBL" id="MFD1875389.1"/>
    </source>
</evidence>
<accession>A0ABW4R0T9</accession>
<proteinExistence type="predicted"/>
<dbReference type="Proteomes" id="UP001597197">
    <property type="component" value="Unassembled WGS sequence"/>
</dbReference>